<reference evidence="5 6" key="1">
    <citation type="submission" date="2014-09" db="EMBL/GenBank/DDBJ databases">
        <authorList>
            <person name="Magalhaes I.L.F."/>
            <person name="Oliveira U."/>
            <person name="Santos F.R."/>
            <person name="Vidigal T.H.D.A."/>
            <person name="Brescovit A.D."/>
            <person name="Santos A.J."/>
        </authorList>
    </citation>
    <scope>NUCLEOTIDE SEQUENCE [LARGE SCALE GENOMIC DNA]</scope>
</reference>
<comment type="subcellular location">
    <subcellularLocation>
        <location evidence="1">Cytoplasm</location>
    </subcellularLocation>
</comment>
<keyword evidence="6" id="KW-1185">Reference proteome</keyword>
<feature type="compositionally biased region" description="Low complexity" evidence="3">
    <location>
        <begin position="517"/>
        <end position="543"/>
    </location>
</feature>
<dbReference type="CDD" id="cd16988">
    <property type="entry name" value="ANTH_N_YAP180"/>
    <property type="match status" value="1"/>
</dbReference>
<dbReference type="Pfam" id="PF07651">
    <property type="entry name" value="ANTH"/>
    <property type="match status" value="1"/>
</dbReference>
<dbReference type="GO" id="GO:0005546">
    <property type="term" value="F:phosphatidylinositol-4,5-bisphosphate binding"/>
    <property type="evidence" value="ECO:0007669"/>
    <property type="project" value="TreeGrafter"/>
</dbReference>
<evidence type="ECO:0000256" key="2">
    <source>
        <dbReference type="ARBA" id="ARBA00022490"/>
    </source>
</evidence>
<dbReference type="SUPFAM" id="SSF89009">
    <property type="entry name" value="GAT-like domain"/>
    <property type="match status" value="1"/>
</dbReference>
<dbReference type="GO" id="GO:0048268">
    <property type="term" value="P:clathrin coat assembly"/>
    <property type="evidence" value="ECO:0007669"/>
    <property type="project" value="InterPro"/>
</dbReference>
<feature type="region of interest" description="Disordered" evidence="3">
    <location>
        <begin position="293"/>
        <end position="344"/>
    </location>
</feature>
<evidence type="ECO:0000313" key="6">
    <source>
        <dbReference type="Proteomes" id="UP000054845"/>
    </source>
</evidence>
<dbReference type="Gene3D" id="1.20.58.150">
    <property type="entry name" value="ANTH domain"/>
    <property type="match status" value="1"/>
</dbReference>
<dbReference type="GO" id="GO:0000149">
    <property type="term" value="F:SNARE binding"/>
    <property type="evidence" value="ECO:0007669"/>
    <property type="project" value="TreeGrafter"/>
</dbReference>
<feature type="region of interest" description="Disordered" evidence="3">
    <location>
        <begin position="468"/>
        <end position="644"/>
    </location>
</feature>
<dbReference type="PANTHER" id="PTHR22951">
    <property type="entry name" value="CLATHRIN ASSEMBLY PROTEIN"/>
    <property type="match status" value="1"/>
</dbReference>
<dbReference type="EMBL" id="CCYA01000278">
    <property type="protein sequence ID" value="CEH16200.1"/>
    <property type="molecule type" value="Genomic_DNA"/>
</dbReference>
<dbReference type="AlphaFoldDB" id="A0A0P1BJW1"/>
<dbReference type="Gene3D" id="1.25.40.90">
    <property type="match status" value="1"/>
</dbReference>
<evidence type="ECO:0000313" key="5">
    <source>
        <dbReference type="EMBL" id="CEH16200.1"/>
    </source>
</evidence>
<evidence type="ECO:0000259" key="4">
    <source>
        <dbReference type="PROSITE" id="PS50942"/>
    </source>
</evidence>
<feature type="compositionally biased region" description="Gly residues" evidence="3">
    <location>
        <begin position="596"/>
        <end position="606"/>
    </location>
</feature>
<dbReference type="GO" id="GO:0005905">
    <property type="term" value="C:clathrin-coated pit"/>
    <property type="evidence" value="ECO:0007669"/>
    <property type="project" value="TreeGrafter"/>
</dbReference>
<dbReference type="SMART" id="SM00273">
    <property type="entry name" value="ENTH"/>
    <property type="match status" value="1"/>
</dbReference>
<protein>
    <submittedName>
        <fullName evidence="5">Clathrin assembly protein AP180 and related proteins, contain ENTH domain</fullName>
    </submittedName>
</protein>
<feature type="compositionally biased region" description="Low complexity" evidence="3">
    <location>
        <begin position="664"/>
        <end position="691"/>
    </location>
</feature>
<accession>A0A0P1BJW1</accession>
<feature type="region of interest" description="Disordered" evidence="3">
    <location>
        <begin position="659"/>
        <end position="931"/>
    </location>
</feature>
<dbReference type="PANTHER" id="PTHR22951:SF5">
    <property type="entry name" value="PHOSPHATIDYLINOSITOL-BINDING CLATHRIN ASSEMBLY PROTEIN LAP"/>
    <property type="match status" value="1"/>
</dbReference>
<feature type="compositionally biased region" description="Low complexity" evidence="3">
    <location>
        <begin position="739"/>
        <end position="768"/>
    </location>
</feature>
<dbReference type="InterPro" id="IPR013809">
    <property type="entry name" value="ENTH"/>
</dbReference>
<evidence type="ECO:0000256" key="1">
    <source>
        <dbReference type="ARBA" id="ARBA00004496"/>
    </source>
</evidence>
<dbReference type="InterPro" id="IPR014712">
    <property type="entry name" value="ANTH_dom_sf"/>
</dbReference>
<feature type="compositionally biased region" description="Low complexity" evidence="3">
    <location>
        <begin position="906"/>
        <end position="925"/>
    </location>
</feature>
<dbReference type="STRING" id="401625.A0A0P1BJW1"/>
<dbReference type="Proteomes" id="UP000054845">
    <property type="component" value="Unassembled WGS sequence"/>
</dbReference>
<feature type="domain" description="ENTH" evidence="4">
    <location>
        <begin position="1"/>
        <end position="128"/>
    </location>
</feature>
<feature type="compositionally biased region" description="Low complexity" evidence="3">
    <location>
        <begin position="489"/>
        <end position="501"/>
    </location>
</feature>
<sequence>MSSYDKVVKAATKSKAGAPKPKHMDPIIASSFSSDGSLQDITRSLALRLREPSSIVVFKALLVLHTLIRNGGVDNVLRHVSSENGSLKLKNVAAGGNWQGYDAPRSLPSYSLYLDSRVSYYREMHHDVIRSSDAARTNGGDGGGGGHRLRRLTVDRGLLREVSNAQKVCSRLLDCSFFFDDLNDDMSITALRMALKDLFALYTAINEGMINILEHYFEMSKPDAERALEIYKRFTRHTEKVVAYLQAARKAAYSLNVAIPNLKHAPTSLAGALEEYLKDPNFEQNRKEYAANRRAANGLPPKPESKVPASESKKSITFKEPTAAEKEKDKPSSPAATEVKPPTGNQALQDFFESIESEQQSIFGPSGPSTSQFGFPQQQQGLAPQMTGFPLGAGGFGGGSMQPQMTGFNPFFQQQQQQQSFPGQQFQQGGMGGLQPQITGFAPGGFLGAHPTGMLQPQMTGMNPFRQSMMMGPQPTGMGSPFGGQAFSQPPQQQQQQQTPQHSSAPDLSGLPPQEQTASSAFGSNNAFASTSAAPPASNVAAGQSLGAPAKLLPQKTGSNNPFKPPPGSTPPPSPPPTNKGPTLQQLAMGAFGPPQQGGGVYGLGHGAWNPTAQQQIQPQNAGANGASQLQTGPGSQSQTQAVVPMKTGLISSVASEFASGRGNAASPAPTTQPSSAPAATSPSLNAASLTGQQGAGASLASPFAAMSVNGSNGFAPPSPLAPQKTGFAGSNIKPFQPTSSFGASLAASSSFAPSPSLSPAPTSGLPPNMTGNPFAYSTSTQQPSQPATAPQAQSNEDFPSFASAASASSGTPAASNFGLNPAGLSLPPTNPSYLPTQPTGFGASLFGSTSTPSSAPFQASAPSANTTSFGSNAALAPQPTGFAGSNVKPFQPTSAFGNATLMNLNQQNGQQAQSPQQGQSQQQPITGTLF</sequence>
<feature type="compositionally biased region" description="Polar residues" evidence="3">
    <location>
        <begin position="892"/>
        <end position="905"/>
    </location>
</feature>
<dbReference type="InterPro" id="IPR011417">
    <property type="entry name" value="ANTH_dom"/>
</dbReference>
<dbReference type="FunFam" id="1.20.58.150:FF:000004">
    <property type="entry name" value="ENTH domain protein"/>
    <property type="match status" value="1"/>
</dbReference>
<name>A0A0P1BJW1_9BASI</name>
<dbReference type="GO" id="GO:0030136">
    <property type="term" value="C:clathrin-coated vesicle"/>
    <property type="evidence" value="ECO:0007669"/>
    <property type="project" value="InterPro"/>
</dbReference>
<dbReference type="InterPro" id="IPR008942">
    <property type="entry name" value="ENTH_VHS"/>
</dbReference>
<dbReference type="OrthoDB" id="44015at2759"/>
<feature type="compositionally biased region" description="Polar residues" evidence="3">
    <location>
        <begin position="611"/>
        <end position="642"/>
    </location>
</feature>
<dbReference type="PROSITE" id="PS50942">
    <property type="entry name" value="ENTH"/>
    <property type="match status" value="1"/>
</dbReference>
<feature type="compositionally biased region" description="Low complexity" evidence="3">
    <location>
        <begin position="849"/>
        <end position="865"/>
    </location>
</feature>
<feature type="compositionally biased region" description="Basic and acidic residues" evidence="3">
    <location>
        <begin position="322"/>
        <end position="331"/>
    </location>
</feature>
<organism evidence="5 6">
    <name type="scientific">Ceraceosorus bombacis</name>
    <dbReference type="NCBI Taxonomy" id="401625"/>
    <lineage>
        <taxon>Eukaryota</taxon>
        <taxon>Fungi</taxon>
        <taxon>Dikarya</taxon>
        <taxon>Basidiomycota</taxon>
        <taxon>Ustilaginomycotina</taxon>
        <taxon>Exobasidiomycetes</taxon>
        <taxon>Ceraceosorales</taxon>
        <taxon>Ceraceosoraceae</taxon>
        <taxon>Ceraceosorus</taxon>
    </lineage>
</organism>
<dbReference type="GO" id="GO:0006900">
    <property type="term" value="P:vesicle budding from membrane"/>
    <property type="evidence" value="ECO:0007669"/>
    <property type="project" value="TreeGrafter"/>
</dbReference>
<dbReference type="InterPro" id="IPR045192">
    <property type="entry name" value="AP180-like"/>
</dbReference>
<feature type="compositionally biased region" description="Low complexity" evidence="3">
    <location>
        <begin position="778"/>
        <end position="816"/>
    </location>
</feature>
<dbReference type="SUPFAM" id="SSF48464">
    <property type="entry name" value="ENTH/VHS domain"/>
    <property type="match status" value="1"/>
</dbReference>
<keyword evidence="2" id="KW-0963">Cytoplasm</keyword>
<dbReference type="GO" id="GO:0032050">
    <property type="term" value="F:clathrin heavy chain binding"/>
    <property type="evidence" value="ECO:0007669"/>
    <property type="project" value="TreeGrafter"/>
</dbReference>
<proteinExistence type="predicted"/>
<dbReference type="GO" id="GO:0005545">
    <property type="term" value="F:1-phosphatidylinositol binding"/>
    <property type="evidence" value="ECO:0007669"/>
    <property type="project" value="InterPro"/>
</dbReference>
<dbReference type="GO" id="GO:0072583">
    <property type="term" value="P:clathrin-dependent endocytosis"/>
    <property type="evidence" value="ECO:0007669"/>
    <property type="project" value="InterPro"/>
</dbReference>
<evidence type="ECO:0000256" key="3">
    <source>
        <dbReference type="SAM" id="MobiDB-lite"/>
    </source>
</evidence>
<feature type="region of interest" description="Disordered" evidence="3">
    <location>
        <begin position="357"/>
        <end position="382"/>
    </location>
</feature>
<feature type="region of interest" description="Disordered" evidence="3">
    <location>
        <begin position="1"/>
        <end position="24"/>
    </location>
</feature>
<feature type="compositionally biased region" description="Pro residues" evidence="3">
    <location>
        <begin position="563"/>
        <end position="579"/>
    </location>
</feature>